<dbReference type="EMBL" id="GBHO01022280">
    <property type="protein sequence ID" value="JAG21324.1"/>
    <property type="molecule type" value="Transcribed_RNA"/>
</dbReference>
<dbReference type="Pfam" id="PF00096">
    <property type="entry name" value="zf-C2H2"/>
    <property type="match status" value="1"/>
</dbReference>
<evidence type="ECO:0000313" key="10">
    <source>
        <dbReference type="EMBL" id="JAG21323.1"/>
    </source>
</evidence>
<dbReference type="FunFam" id="3.30.160.60:FF:002287">
    <property type="entry name" value="Uncharacterized protein"/>
    <property type="match status" value="1"/>
</dbReference>
<dbReference type="PANTHER" id="PTHR24394:SF44">
    <property type="entry name" value="ZINC FINGER PROTEIN 271-LIKE"/>
    <property type="match status" value="1"/>
</dbReference>
<keyword evidence="6" id="KW-0539">Nucleus</keyword>
<dbReference type="GO" id="GO:0000981">
    <property type="term" value="F:DNA-binding transcription factor activity, RNA polymerase II-specific"/>
    <property type="evidence" value="ECO:0007669"/>
    <property type="project" value="TreeGrafter"/>
</dbReference>
<feature type="domain" description="C2H2-type" evidence="9">
    <location>
        <begin position="294"/>
        <end position="321"/>
    </location>
</feature>
<feature type="compositionally biased region" description="Basic and acidic residues" evidence="8">
    <location>
        <begin position="92"/>
        <end position="101"/>
    </location>
</feature>
<feature type="domain" description="C2H2-type" evidence="9">
    <location>
        <begin position="154"/>
        <end position="181"/>
    </location>
</feature>
<gene>
    <name evidence="11" type="ORF">CM83_58320</name>
    <name evidence="10" type="ORF">CM83_58322</name>
</gene>
<dbReference type="GO" id="GO:0008270">
    <property type="term" value="F:zinc ion binding"/>
    <property type="evidence" value="ECO:0007669"/>
    <property type="project" value="UniProtKB-KW"/>
</dbReference>
<feature type="domain" description="C2H2-type" evidence="9">
    <location>
        <begin position="238"/>
        <end position="265"/>
    </location>
</feature>
<evidence type="ECO:0000256" key="5">
    <source>
        <dbReference type="ARBA" id="ARBA00022833"/>
    </source>
</evidence>
<sequence length="351" mass="39218">DMEGSEKHCDDVTGPLDASESEAAFVEMTDPCTTDVVKNELRIVEISCVNIKTEFQNAPSSEFQDAETVDPEGVGKDCDDVTEPVGTSENESSSKLEENSRMNENAEDQNPPINGGDNSVSCERMSEIEAKIKEEAILRDIFSDGRRNRKSSNTVCEVCGYKAGRVNHLKTHMRKHTGEKPYSCGICDFRTGAVLSLQRHMRVHTGEKPYSCEVCEYRSAHLSDMKRHVTIHSGEKPHGCIECHYRCASLKEMRRHMRTHTGEKPYSCELCYYKASQKATLTAHMKVHTGEKPFSCSYCDYRARRASHVTRHMKTHSGELTRVLTLSSEDSGAGGYTHIADGTYVGTPMVE</sequence>
<keyword evidence="5" id="KW-0862">Zinc</keyword>
<proteinExistence type="predicted"/>
<dbReference type="PROSITE" id="PS50157">
    <property type="entry name" value="ZINC_FINGER_C2H2_2"/>
    <property type="match status" value="6"/>
</dbReference>
<evidence type="ECO:0000256" key="6">
    <source>
        <dbReference type="ARBA" id="ARBA00023242"/>
    </source>
</evidence>
<dbReference type="EMBL" id="GBHO01022281">
    <property type="protein sequence ID" value="JAG21323.1"/>
    <property type="molecule type" value="Transcribed_RNA"/>
</dbReference>
<evidence type="ECO:0000256" key="1">
    <source>
        <dbReference type="ARBA" id="ARBA00004123"/>
    </source>
</evidence>
<feature type="region of interest" description="Disordered" evidence="8">
    <location>
        <begin position="58"/>
        <end position="119"/>
    </location>
</feature>
<reference evidence="10" key="1">
    <citation type="journal article" date="2014" name="PLoS ONE">
        <title>Transcriptome-Based Identification of ABC Transporters in the Western Tarnished Plant Bug Lygus hesperus.</title>
        <authorList>
            <person name="Hull J.J."/>
            <person name="Chaney K."/>
            <person name="Geib S.M."/>
            <person name="Fabrick J.A."/>
            <person name="Brent C.S."/>
            <person name="Walsh D."/>
            <person name="Lavine L.C."/>
        </authorList>
    </citation>
    <scope>NUCLEOTIDE SEQUENCE</scope>
</reference>
<evidence type="ECO:0000256" key="4">
    <source>
        <dbReference type="ARBA" id="ARBA00022771"/>
    </source>
</evidence>
<dbReference type="PROSITE" id="PS00028">
    <property type="entry name" value="ZINC_FINGER_C2H2_1"/>
    <property type="match status" value="1"/>
</dbReference>
<dbReference type="SMART" id="SM00355">
    <property type="entry name" value="ZnF_C2H2"/>
    <property type="match status" value="6"/>
</dbReference>
<evidence type="ECO:0000256" key="3">
    <source>
        <dbReference type="ARBA" id="ARBA00022737"/>
    </source>
</evidence>
<reference evidence="10" key="2">
    <citation type="submission" date="2014-07" db="EMBL/GenBank/DDBJ databases">
        <authorList>
            <person name="Hull J."/>
        </authorList>
    </citation>
    <scope>NUCLEOTIDE SEQUENCE</scope>
</reference>
<keyword evidence="4 7" id="KW-0863">Zinc-finger</keyword>
<feature type="non-terminal residue" evidence="10">
    <location>
        <position position="1"/>
    </location>
</feature>
<evidence type="ECO:0000256" key="7">
    <source>
        <dbReference type="PROSITE-ProRule" id="PRU00042"/>
    </source>
</evidence>
<feature type="domain" description="C2H2-type" evidence="9">
    <location>
        <begin position="266"/>
        <end position="293"/>
    </location>
</feature>
<protein>
    <recommendedName>
        <fullName evidence="9">C2H2-type domain-containing protein</fullName>
    </recommendedName>
</protein>
<dbReference type="FunFam" id="3.30.160.60:FF:002319">
    <property type="entry name" value="Uncharacterized protein"/>
    <property type="match status" value="1"/>
</dbReference>
<evidence type="ECO:0000313" key="11">
    <source>
        <dbReference type="EMBL" id="JAG21324.1"/>
    </source>
</evidence>
<comment type="subcellular location">
    <subcellularLocation>
        <location evidence="1">Nucleus</location>
    </subcellularLocation>
</comment>
<accession>A0A0A9XR45</accession>
<name>A0A0A9XR45_LYGHE</name>
<dbReference type="FunFam" id="3.30.160.60:FF:000100">
    <property type="entry name" value="Zinc finger 45-like"/>
    <property type="match status" value="1"/>
</dbReference>
<keyword evidence="2" id="KW-0479">Metal-binding</keyword>
<dbReference type="Gene3D" id="3.30.160.60">
    <property type="entry name" value="Classic Zinc Finger"/>
    <property type="match status" value="6"/>
</dbReference>
<dbReference type="Pfam" id="PF13909">
    <property type="entry name" value="zf-H2C2_5"/>
    <property type="match status" value="1"/>
</dbReference>
<dbReference type="PANTHER" id="PTHR24394">
    <property type="entry name" value="ZINC FINGER PROTEIN"/>
    <property type="match status" value="1"/>
</dbReference>
<feature type="domain" description="C2H2-type" evidence="9">
    <location>
        <begin position="210"/>
        <end position="237"/>
    </location>
</feature>
<feature type="domain" description="C2H2-type" evidence="9">
    <location>
        <begin position="182"/>
        <end position="209"/>
    </location>
</feature>
<dbReference type="SUPFAM" id="SSF57667">
    <property type="entry name" value="beta-beta-alpha zinc fingers"/>
    <property type="match status" value="4"/>
</dbReference>
<evidence type="ECO:0000256" key="8">
    <source>
        <dbReference type="SAM" id="MobiDB-lite"/>
    </source>
</evidence>
<dbReference type="AlphaFoldDB" id="A0A0A9XR45"/>
<dbReference type="GO" id="GO:0005634">
    <property type="term" value="C:nucleus"/>
    <property type="evidence" value="ECO:0007669"/>
    <property type="project" value="UniProtKB-SubCell"/>
</dbReference>
<dbReference type="InterPro" id="IPR036236">
    <property type="entry name" value="Znf_C2H2_sf"/>
</dbReference>
<organism evidence="10">
    <name type="scientific">Lygus hesperus</name>
    <name type="common">Western plant bug</name>
    <dbReference type="NCBI Taxonomy" id="30085"/>
    <lineage>
        <taxon>Eukaryota</taxon>
        <taxon>Metazoa</taxon>
        <taxon>Ecdysozoa</taxon>
        <taxon>Arthropoda</taxon>
        <taxon>Hexapoda</taxon>
        <taxon>Insecta</taxon>
        <taxon>Pterygota</taxon>
        <taxon>Neoptera</taxon>
        <taxon>Paraneoptera</taxon>
        <taxon>Hemiptera</taxon>
        <taxon>Heteroptera</taxon>
        <taxon>Panheteroptera</taxon>
        <taxon>Cimicomorpha</taxon>
        <taxon>Miridae</taxon>
        <taxon>Mirini</taxon>
        <taxon>Lygus</taxon>
    </lineage>
</organism>
<dbReference type="FunFam" id="3.30.160.60:FF:001601">
    <property type="entry name" value="Uncharacterized protein, isoform A"/>
    <property type="match status" value="1"/>
</dbReference>
<evidence type="ECO:0000259" key="9">
    <source>
        <dbReference type="PROSITE" id="PS50157"/>
    </source>
</evidence>
<keyword evidence="3" id="KW-0677">Repeat</keyword>
<evidence type="ECO:0000256" key="2">
    <source>
        <dbReference type="ARBA" id="ARBA00022723"/>
    </source>
</evidence>
<dbReference type="FunFam" id="3.30.160.60:FF:002069">
    <property type="entry name" value="Uncharacterized protein"/>
    <property type="match status" value="1"/>
</dbReference>
<dbReference type="InterPro" id="IPR013087">
    <property type="entry name" value="Znf_C2H2_type"/>
</dbReference>